<name>A0A316J4I5_9HYPH</name>
<comment type="caution">
    <text evidence="6">The sequence shown here is derived from an EMBL/GenBank/DDBJ whole genome shotgun (WGS) entry which is preliminary data.</text>
</comment>
<dbReference type="SMART" id="SM00347">
    <property type="entry name" value="HTH_MARR"/>
    <property type="match status" value="1"/>
</dbReference>
<dbReference type="SUPFAM" id="SSF46785">
    <property type="entry name" value="Winged helix' DNA-binding domain"/>
    <property type="match status" value="1"/>
</dbReference>
<dbReference type="InterPro" id="IPR000835">
    <property type="entry name" value="HTH_MarR-typ"/>
</dbReference>
<keyword evidence="1" id="KW-0805">Transcription regulation</keyword>
<organism evidence="6 7">
    <name type="scientific">Falsochrobactrum shanghaiense</name>
    <dbReference type="NCBI Taxonomy" id="2201899"/>
    <lineage>
        <taxon>Bacteria</taxon>
        <taxon>Pseudomonadati</taxon>
        <taxon>Pseudomonadota</taxon>
        <taxon>Alphaproteobacteria</taxon>
        <taxon>Hyphomicrobiales</taxon>
        <taxon>Brucellaceae</taxon>
        <taxon>Falsochrobactrum</taxon>
    </lineage>
</organism>
<keyword evidence="2" id="KW-0238">DNA-binding</keyword>
<dbReference type="GO" id="GO:0003700">
    <property type="term" value="F:DNA-binding transcription factor activity"/>
    <property type="evidence" value="ECO:0007669"/>
    <property type="project" value="InterPro"/>
</dbReference>
<gene>
    <name evidence="6" type="ORF">DKP76_18175</name>
</gene>
<feature type="region of interest" description="Disordered" evidence="4">
    <location>
        <begin position="1"/>
        <end position="21"/>
    </location>
</feature>
<evidence type="ECO:0000313" key="7">
    <source>
        <dbReference type="Proteomes" id="UP000245865"/>
    </source>
</evidence>
<dbReference type="Gene3D" id="1.10.10.10">
    <property type="entry name" value="Winged helix-like DNA-binding domain superfamily/Winged helix DNA-binding domain"/>
    <property type="match status" value="1"/>
</dbReference>
<feature type="domain" description="HTH marR-type" evidence="5">
    <location>
        <begin position="34"/>
        <end position="174"/>
    </location>
</feature>
<accession>A0A316J4I5</accession>
<evidence type="ECO:0000256" key="4">
    <source>
        <dbReference type="SAM" id="MobiDB-lite"/>
    </source>
</evidence>
<evidence type="ECO:0000313" key="6">
    <source>
        <dbReference type="EMBL" id="PWL16296.1"/>
    </source>
</evidence>
<dbReference type="AlphaFoldDB" id="A0A316J4I5"/>
<feature type="compositionally biased region" description="Basic and acidic residues" evidence="4">
    <location>
        <begin position="1"/>
        <end position="18"/>
    </location>
</feature>
<dbReference type="PANTHER" id="PTHR42756:SF1">
    <property type="entry name" value="TRANSCRIPTIONAL REPRESSOR OF EMRAB OPERON"/>
    <property type="match status" value="1"/>
</dbReference>
<evidence type="ECO:0000256" key="2">
    <source>
        <dbReference type="ARBA" id="ARBA00023125"/>
    </source>
</evidence>
<dbReference type="Pfam" id="PF12802">
    <property type="entry name" value="MarR_2"/>
    <property type="match status" value="1"/>
</dbReference>
<dbReference type="Proteomes" id="UP000245865">
    <property type="component" value="Unassembled WGS sequence"/>
</dbReference>
<dbReference type="GO" id="GO:0003677">
    <property type="term" value="F:DNA binding"/>
    <property type="evidence" value="ECO:0007669"/>
    <property type="project" value="UniProtKB-KW"/>
</dbReference>
<evidence type="ECO:0000256" key="1">
    <source>
        <dbReference type="ARBA" id="ARBA00023015"/>
    </source>
</evidence>
<protein>
    <submittedName>
        <fullName evidence="6">MarR family transcriptional regulator</fullName>
    </submittedName>
</protein>
<proteinExistence type="predicted"/>
<dbReference type="InterPro" id="IPR036388">
    <property type="entry name" value="WH-like_DNA-bd_sf"/>
</dbReference>
<keyword evidence="7" id="KW-1185">Reference proteome</keyword>
<dbReference type="PANTHER" id="PTHR42756">
    <property type="entry name" value="TRANSCRIPTIONAL REGULATOR, MARR"/>
    <property type="match status" value="1"/>
</dbReference>
<dbReference type="RefSeq" id="WP_109708066.1">
    <property type="nucleotide sequence ID" value="NZ_QGDB01000015.1"/>
</dbReference>
<evidence type="ECO:0000259" key="5">
    <source>
        <dbReference type="PROSITE" id="PS50995"/>
    </source>
</evidence>
<dbReference type="EMBL" id="QGDB01000015">
    <property type="protein sequence ID" value="PWL16296.1"/>
    <property type="molecule type" value="Genomic_DNA"/>
</dbReference>
<reference evidence="6 7" key="1">
    <citation type="submission" date="2018-05" db="EMBL/GenBank/DDBJ databases">
        <title>Comparative genomic sequence analysis between strain HN4 and CCM 8460T (Falsochrobactrum ovis) will provide more evidence to prove that HN4 is a new species of Falsochrobactrum.</title>
        <authorList>
            <person name="Lyu W."/>
            <person name="Sun L."/>
            <person name="Yao L."/>
        </authorList>
    </citation>
    <scope>NUCLEOTIDE SEQUENCE [LARGE SCALE GENOMIC DNA]</scope>
    <source>
        <strain evidence="6 7">HN4</strain>
    </source>
</reference>
<dbReference type="InterPro" id="IPR036390">
    <property type="entry name" value="WH_DNA-bd_sf"/>
</dbReference>
<evidence type="ECO:0000256" key="3">
    <source>
        <dbReference type="ARBA" id="ARBA00023163"/>
    </source>
</evidence>
<dbReference type="OrthoDB" id="8255121at2"/>
<keyword evidence="3" id="KW-0804">Transcription</keyword>
<dbReference type="PROSITE" id="PS50995">
    <property type="entry name" value="HTH_MARR_2"/>
    <property type="match status" value="1"/>
</dbReference>
<sequence>MAARAEKTPAKDGAEKTSNRPLTVSRHELLVKGSDQEFRRLVHAFFAFLTRHETIRSGHGRVIGLPGVDYTILISIGHLQADGESVNVNQLASCLHLSGAFVTTVTNKLVKRGLITKEPDPEDRRKVRLSLTDKAWRQLSKLAPIQRQVNDVQFGPLQPDDLSFLVTTLEKLIDSSDQAIKLQAFLTSALPVDND</sequence>